<proteinExistence type="predicted"/>
<keyword evidence="2 5" id="KW-0812">Transmembrane</keyword>
<gene>
    <name evidence="7" type="ORF">Pa4123_10260</name>
</gene>
<evidence type="ECO:0000259" key="6">
    <source>
        <dbReference type="Pfam" id="PF07291"/>
    </source>
</evidence>
<evidence type="ECO:0000256" key="2">
    <source>
        <dbReference type="ARBA" id="ARBA00022692"/>
    </source>
</evidence>
<evidence type="ECO:0000313" key="7">
    <source>
        <dbReference type="EMBL" id="GLH95754.1"/>
    </source>
</evidence>
<dbReference type="Pfam" id="PF07291">
    <property type="entry name" value="MauE"/>
    <property type="match status" value="1"/>
</dbReference>
<keyword evidence="4 5" id="KW-0472">Membrane</keyword>
<feature type="transmembrane region" description="Helical" evidence="5">
    <location>
        <begin position="65"/>
        <end position="85"/>
    </location>
</feature>
<feature type="transmembrane region" description="Helical" evidence="5">
    <location>
        <begin position="92"/>
        <end position="113"/>
    </location>
</feature>
<dbReference type="Proteomes" id="UP001144280">
    <property type="component" value="Unassembled WGS sequence"/>
</dbReference>
<dbReference type="InterPro" id="IPR009908">
    <property type="entry name" value="Methylamine_util_MauE"/>
</dbReference>
<feature type="domain" description="Methylamine utilisation protein MauE" evidence="6">
    <location>
        <begin position="23"/>
        <end position="156"/>
    </location>
</feature>
<dbReference type="EMBL" id="BSDI01000004">
    <property type="protein sequence ID" value="GLH95754.1"/>
    <property type="molecule type" value="Genomic_DNA"/>
</dbReference>
<evidence type="ECO:0000256" key="3">
    <source>
        <dbReference type="ARBA" id="ARBA00022989"/>
    </source>
</evidence>
<keyword evidence="8" id="KW-1185">Reference proteome</keyword>
<comment type="caution">
    <text evidence="7">The sequence shown here is derived from an EMBL/GenBank/DDBJ whole genome shotgun (WGS) entry which is preliminary data.</text>
</comment>
<sequence length="171" mass="17749">MNVTALSSPVSTPSVSKWQMVRPWLGTLARLGLAAVWLVAGGTKVGDLAASGRAVNAYDVMPYDIAKVVGAALPFVEIALGLLLLAGVATRVAAGISTALLVVFIAGIASAWARGLQIDCGCFGSGGQLAAGQSPTYGPEIARDLGFLVLAGFLLIYPLTRWSVDSWMERE</sequence>
<comment type="subcellular location">
    <subcellularLocation>
        <location evidence="1">Membrane</location>
        <topology evidence="1">Multi-pass membrane protein</topology>
    </subcellularLocation>
</comment>
<keyword evidence="3 5" id="KW-1133">Transmembrane helix</keyword>
<evidence type="ECO:0000256" key="4">
    <source>
        <dbReference type="ARBA" id="ARBA00023136"/>
    </source>
</evidence>
<organism evidence="7 8">
    <name type="scientific">Phytohabitans aurantiacus</name>
    <dbReference type="NCBI Taxonomy" id="3016789"/>
    <lineage>
        <taxon>Bacteria</taxon>
        <taxon>Bacillati</taxon>
        <taxon>Actinomycetota</taxon>
        <taxon>Actinomycetes</taxon>
        <taxon>Micromonosporales</taxon>
        <taxon>Micromonosporaceae</taxon>
    </lineage>
</organism>
<dbReference type="RefSeq" id="WP_281892806.1">
    <property type="nucleotide sequence ID" value="NZ_BSDI01000004.1"/>
</dbReference>
<reference evidence="7" key="1">
    <citation type="submission" date="2022-12" db="EMBL/GenBank/DDBJ databases">
        <title>New Phytohabitans aurantiacus sp. RD004123 nov., an actinomycete isolated from soil.</title>
        <authorList>
            <person name="Triningsih D.W."/>
            <person name="Harunari E."/>
            <person name="Igarashi Y."/>
        </authorList>
    </citation>
    <scope>NUCLEOTIDE SEQUENCE</scope>
    <source>
        <strain evidence="7">RD004123</strain>
    </source>
</reference>
<name>A0ABQ5QMZ8_9ACTN</name>
<evidence type="ECO:0000313" key="8">
    <source>
        <dbReference type="Proteomes" id="UP001144280"/>
    </source>
</evidence>
<accession>A0ABQ5QMZ8</accession>
<feature type="transmembrane region" description="Helical" evidence="5">
    <location>
        <begin position="145"/>
        <end position="164"/>
    </location>
</feature>
<evidence type="ECO:0000256" key="5">
    <source>
        <dbReference type="SAM" id="Phobius"/>
    </source>
</evidence>
<evidence type="ECO:0000256" key="1">
    <source>
        <dbReference type="ARBA" id="ARBA00004141"/>
    </source>
</evidence>
<protein>
    <recommendedName>
        <fullName evidence="6">Methylamine utilisation protein MauE domain-containing protein</fullName>
    </recommendedName>
</protein>